<dbReference type="Gene3D" id="1.10.10.1320">
    <property type="entry name" value="Anti-sigma factor, zinc-finger domain"/>
    <property type="match status" value="1"/>
</dbReference>
<feature type="coiled-coil region" evidence="5">
    <location>
        <begin position="157"/>
        <end position="211"/>
    </location>
</feature>
<dbReference type="InterPro" id="IPR051474">
    <property type="entry name" value="Anti-sigma-K/W_factor"/>
</dbReference>
<gene>
    <name evidence="7" type="ORF">AAG747_19995</name>
</gene>
<dbReference type="Proteomes" id="UP001403385">
    <property type="component" value="Unassembled WGS sequence"/>
</dbReference>
<keyword evidence="2 6" id="KW-0812">Transmembrane</keyword>
<evidence type="ECO:0000313" key="7">
    <source>
        <dbReference type="EMBL" id="MEN7550213.1"/>
    </source>
</evidence>
<dbReference type="PANTHER" id="PTHR37461">
    <property type="entry name" value="ANTI-SIGMA-K FACTOR RSKA"/>
    <property type="match status" value="1"/>
</dbReference>
<reference evidence="7 8" key="1">
    <citation type="submission" date="2024-04" db="EMBL/GenBank/DDBJ databases">
        <title>Novel genus in family Flammeovirgaceae.</title>
        <authorList>
            <person name="Nguyen T.H."/>
            <person name="Vuong T.Q."/>
            <person name="Le H."/>
            <person name="Kim S.-G."/>
        </authorList>
    </citation>
    <scope>NUCLEOTIDE SEQUENCE [LARGE SCALE GENOMIC DNA]</scope>
    <source>
        <strain evidence="7 8">JCM 23209</strain>
    </source>
</reference>
<evidence type="ECO:0000256" key="4">
    <source>
        <dbReference type="ARBA" id="ARBA00023136"/>
    </source>
</evidence>
<comment type="caution">
    <text evidence="7">The sequence shown here is derived from an EMBL/GenBank/DDBJ whole genome shotgun (WGS) entry which is preliminary data.</text>
</comment>
<proteinExistence type="predicted"/>
<dbReference type="GO" id="GO:0016989">
    <property type="term" value="F:sigma factor antagonist activity"/>
    <property type="evidence" value="ECO:0007669"/>
    <property type="project" value="TreeGrafter"/>
</dbReference>
<organism evidence="7 8">
    <name type="scientific">Rapidithrix thailandica</name>
    <dbReference type="NCBI Taxonomy" id="413964"/>
    <lineage>
        <taxon>Bacteria</taxon>
        <taxon>Pseudomonadati</taxon>
        <taxon>Bacteroidota</taxon>
        <taxon>Cytophagia</taxon>
        <taxon>Cytophagales</taxon>
        <taxon>Flammeovirgaceae</taxon>
        <taxon>Rapidithrix</taxon>
    </lineage>
</organism>
<evidence type="ECO:0000256" key="1">
    <source>
        <dbReference type="ARBA" id="ARBA00004167"/>
    </source>
</evidence>
<evidence type="ECO:0000256" key="5">
    <source>
        <dbReference type="SAM" id="Coils"/>
    </source>
</evidence>
<dbReference type="RefSeq" id="WP_346822992.1">
    <property type="nucleotide sequence ID" value="NZ_JBDKWZ010000012.1"/>
</dbReference>
<dbReference type="EMBL" id="JBDKWZ010000012">
    <property type="protein sequence ID" value="MEN7550213.1"/>
    <property type="molecule type" value="Genomic_DNA"/>
</dbReference>
<dbReference type="GO" id="GO:0006417">
    <property type="term" value="P:regulation of translation"/>
    <property type="evidence" value="ECO:0007669"/>
    <property type="project" value="TreeGrafter"/>
</dbReference>
<evidence type="ECO:0000256" key="6">
    <source>
        <dbReference type="SAM" id="Phobius"/>
    </source>
</evidence>
<dbReference type="PANTHER" id="PTHR37461:SF1">
    <property type="entry name" value="ANTI-SIGMA-K FACTOR RSKA"/>
    <property type="match status" value="1"/>
</dbReference>
<evidence type="ECO:0000256" key="3">
    <source>
        <dbReference type="ARBA" id="ARBA00022989"/>
    </source>
</evidence>
<protein>
    <recommendedName>
        <fullName evidence="9">Anti-sigma factor</fullName>
    </recommendedName>
</protein>
<accession>A0AAW9SCN0</accession>
<evidence type="ECO:0000313" key="8">
    <source>
        <dbReference type="Proteomes" id="UP001403385"/>
    </source>
</evidence>
<keyword evidence="5" id="KW-0175">Coiled coil</keyword>
<name>A0AAW9SCN0_9BACT</name>
<feature type="transmembrane region" description="Helical" evidence="6">
    <location>
        <begin position="91"/>
        <end position="113"/>
    </location>
</feature>
<keyword evidence="8" id="KW-1185">Reference proteome</keyword>
<keyword evidence="4 6" id="KW-0472">Membrane</keyword>
<evidence type="ECO:0000256" key="2">
    <source>
        <dbReference type="ARBA" id="ARBA00022692"/>
    </source>
</evidence>
<keyword evidence="3 6" id="KW-1133">Transmembrane helix</keyword>
<dbReference type="GO" id="GO:0016020">
    <property type="term" value="C:membrane"/>
    <property type="evidence" value="ECO:0007669"/>
    <property type="project" value="UniProtKB-SubCell"/>
</dbReference>
<dbReference type="AlphaFoldDB" id="A0AAW9SCN0"/>
<comment type="subcellular location">
    <subcellularLocation>
        <location evidence="1">Membrane</location>
        <topology evidence="1">Single-pass membrane protein</topology>
    </subcellularLocation>
</comment>
<sequence>MARKPDEALLMAYLYDELDNPQREEVAAYLQAHPEVAEELNRLNETRQWLQKAPIHTPKEPFVVTGETSAFTTSNRVSHRVSNRVKNARLWQWWASVAAALLVMLIAGIWSNVRVSWKAKSLMISFADVPEPVAASINILELLQKPEAEKYIQNEVVKVVYAENDSLKQELNRLEQLVANRQVAPSGPTKIIKEEVDMRKIEDLIKNSQKENYRFILGLVEASNQKQRENMVQLTEQLIKKIHSQRKDDLDAIQTAYNNLLFSTNTRQEETDLILSQLISQMNYKEHNGYE</sequence>
<evidence type="ECO:0008006" key="9">
    <source>
        <dbReference type="Google" id="ProtNLM"/>
    </source>
</evidence>
<dbReference type="InterPro" id="IPR041916">
    <property type="entry name" value="Anti_sigma_zinc_sf"/>
</dbReference>